<sequence length="76" mass="8593">MPGTHGLVVPWDPPQFGLSNEVLEALVQKLMDEVLRHAEDAGETLADESRQSGLSDEDAPFYRFQRRKDTIIRPKS</sequence>
<accession>A0A371DGI2</accession>
<dbReference type="OrthoDB" id="2758235at2759"/>
<dbReference type="AlphaFoldDB" id="A0A371DGI2"/>
<keyword evidence="3" id="KW-1185">Reference proteome</keyword>
<gene>
    <name evidence="2" type="ORF">OH76DRAFT_1401060</name>
</gene>
<evidence type="ECO:0000256" key="1">
    <source>
        <dbReference type="SAM" id="MobiDB-lite"/>
    </source>
</evidence>
<proteinExistence type="predicted"/>
<dbReference type="EMBL" id="KZ857393">
    <property type="protein sequence ID" value="RDX51647.1"/>
    <property type="molecule type" value="Genomic_DNA"/>
</dbReference>
<reference evidence="2 3" key="1">
    <citation type="journal article" date="2018" name="Biotechnol. Biofuels">
        <title>Integrative visual omics of the white-rot fungus Polyporus brumalis exposes the biotechnological potential of its oxidative enzymes for delignifying raw plant biomass.</title>
        <authorList>
            <person name="Miyauchi S."/>
            <person name="Rancon A."/>
            <person name="Drula E."/>
            <person name="Hage H."/>
            <person name="Chaduli D."/>
            <person name="Favel A."/>
            <person name="Grisel S."/>
            <person name="Henrissat B."/>
            <person name="Herpoel-Gimbert I."/>
            <person name="Ruiz-Duenas F.J."/>
            <person name="Chevret D."/>
            <person name="Hainaut M."/>
            <person name="Lin J."/>
            <person name="Wang M."/>
            <person name="Pangilinan J."/>
            <person name="Lipzen A."/>
            <person name="Lesage-Meessen L."/>
            <person name="Navarro D."/>
            <person name="Riley R."/>
            <person name="Grigoriev I.V."/>
            <person name="Zhou S."/>
            <person name="Raouche S."/>
            <person name="Rosso M.N."/>
        </authorList>
    </citation>
    <scope>NUCLEOTIDE SEQUENCE [LARGE SCALE GENOMIC DNA]</scope>
    <source>
        <strain evidence="2 3">BRFM 1820</strain>
    </source>
</reference>
<feature type="region of interest" description="Disordered" evidence="1">
    <location>
        <begin position="41"/>
        <end position="60"/>
    </location>
</feature>
<name>A0A371DGI2_9APHY</name>
<evidence type="ECO:0000313" key="2">
    <source>
        <dbReference type="EMBL" id="RDX51647.1"/>
    </source>
</evidence>
<evidence type="ECO:0000313" key="3">
    <source>
        <dbReference type="Proteomes" id="UP000256964"/>
    </source>
</evidence>
<organism evidence="2 3">
    <name type="scientific">Lentinus brumalis</name>
    <dbReference type="NCBI Taxonomy" id="2498619"/>
    <lineage>
        <taxon>Eukaryota</taxon>
        <taxon>Fungi</taxon>
        <taxon>Dikarya</taxon>
        <taxon>Basidiomycota</taxon>
        <taxon>Agaricomycotina</taxon>
        <taxon>Agaricomycetes</taxon>
        <taxon>Polyporales</taxon>
        <taxon>Polyporaceae</taxon>
        <taxon>Lentinus</taxon>
    </lineage>
</organism>
<dbReference type="Proteomes" id="UP000256964">
    <property type="component" value="Unassembled WGS sequence"/>
</dbReference>
<protein>
    <submittedName>
        <fullName evidence="2">Uncharacterized protein</fullName>
    </submittedName>
</protein>